<evidence type="ECO:0000313" key="2">
    <source>
        <dbReference type="Proteomes" id="UP000663879"/>
    </source>
</evidence>
<keyword evidence="2" id="KW-1185">Reference proteome</keyword>
<evidence type="ECO:0008006" key="3">
    <source>
        <dbReference type="Google" id="ProtNLM"/>
    </source>
</evidence>
<dbReference type="AlphaFoldDB" id="A0A813ZNB6"/>
<comment type="caution">
    <text evidence="1">The sequence shown here is derived from an EMBL/GenBank/DDBJ whole genome shotgun (WGS) entry which is preliminary data.</text>
</comment>
<reference evidence="1" key="1">
    <citation type="submission" date="2021-02" db="EMBL/GenBank/DDBJ databases">
        <authorList>
            <person name="Nowell W R."/>
        </authorList>
    </citation>
    <scope>NUCLEOTIDE SEQUENCE</scope>
    <source>
        <strain evidence="1">Ploen Becks lab</strain>
    </source>
</reference>
<evidence type="ECO:0000313" key="1">
    <source>
        <dbReference type="EMBL" id="CAF0900363.1"/>
    </source>
</evidence>
<sequence length="137" mass="15070">MMRTRSKKYLPDVNIGDFVLLPIPDVDKGLTESPNLICPVIHNDCTHILYELACEVGVFTEMFAGNSFDLVKDANLELNIRSDISVKGIRQAVNELSIGGGQGMVKCNCTGQCMTNRCTCKKSNLLCNSRCHGSNTR</sequence>
<protein>
    <recommendedName>
        <fullName evidence="3">KRAB-A domain-containing 2-like</fullName>
    </recommendedName>
</protein>
<proteinExistence type="predicted"/>
<organism evidence="1 2">
    <name type="scientific">Brachionus calyciflorus</name>
    <dbReference type="NCBI Taxonomy" id="104777"/>
    <lineage>
        <taxon>Eukaryota</taxon>
        <taxon>Metazoa</taxon>
        <taxon>Spiralia</taxon>
        <taxon>Gnathifera</taxon>
        <taxon>Rotifera</taxon>
        <taxon>Eurotatoria</taxon>
        <taxon>Monogononta</taxon>
        <taxon>Pseudotrocha</taxon>
        <taxon>Ploima</taxon>
        <taxon>Brachionidae</taxon>
        <taxon>Brachionus</taxon>
    </lineage>
</organism>
<gene>
    <name evidence="1" type="ORF">OXX778_LOCUS11368</name>
</gene>
<accession>A0A813ZNB6</accession>
<dbReference type="OrthoDB" id="6773637at2759"/>
<dbReference type="Proteomes" id="UP000663879">
    <property type="component" value="Unassembled WGS sequence"/>
</dbReference>
<name>A0A813ZNB6_9BILA</name>
<dbReference type="EMBL" id="CAJNOC010001917">
    <property type="protein sequence ID" value="CAF0900363.1"/>
    <property type="molecule type" value="Genomic_DNA"/>
</dbReference>